<feature type="compositionally biased region" description="Basic and acidic residues" evidence="1">
    <location>
        <begin position="333"/>
        <end position="345"/>
    </location>
</feature>
<accession>A0A9I9EHB9</accession>
<dbReference type="AlphaFoldDB" id="A0A9I9EHB9"/>
<evidence type="ECO:0000313" key="2">
    <source>
        <dbReference type="EnsemblPlants" id="MELO3C033439.2.1"/>
    </source>
</evidence>
<reference evidence="2" key="1">
    <citation type="submission" date="2023-03" db="UniProtKB">
        <authorList>
            <consortium name="EnsemblPlants"/>
        </authorList>
    </citation>
    <scope>IDENTIFICATION</scope>
</reference>
<name>A0A9I9EHB9_CUCME</name>
<protein>
    <submittedName>
        <fullName evidence="2">Uncharacterized protein</fullName>
    </submittedName>
</protein>
<dbReference type="EnsemblPlants" id="MELO3C033439.2.1">
    <property type="protein sequence ID" value="MELO3C033439.2.1"/>
    <property type="gene ID" value="MELO3C033439.2"/>
</dbReference>
<dbReference type="Gramene" id="MELO3C033439.2.1">
    <property type="protein sequence ID" value="MELO3C033439.2.1"/>
    <property type="gene ID" value="MELO3C033439.2"/>
</dbReference>
<organism evidence="2">
    <name type="scientific">Cucumis melo</name>
    <name type="common">Muskmelon</name>
    <dbReference type="NCBI Taxonomy" id="3656"/>
    <lineage>
        <taxon>Eukaryota</taxon>
        <taxon>Viridiplantae</taxon>
        <taxon>Streptophyta</taxon>
        <taxon>Embryophyta</taxon>
        <taxon>Tracheophyta</taxon>
        <taxon>Spermatophyta</taxon>
        <taxon>Magnoliopsida</taxon>
        <taxon>eudicotyledons</taxon>
        <taxon>Gunneridae</taxon>
        <taxon>Pentapetalae</taxon>
        <taxon>rosids</taxon>
        <taxon>fabids</taxon>
        <taxon>Cucurbitales</taxon>
        <taxon>Cucurbitaceae</taxon>
        <taxon>Benincaseae</taxon>
        <taxon>Cucumis</taxon>
    </lineage>
</organism>
<sequence length="345" mass="38900">MFSPPSPVQSIASIGLQLHNYLCSKMKSAGSKEQVLDGKRGKIKSEDDEKRRILIPMIHTGTIFGIGLKIKEIQICLFPPHFHISLKETSLWKLNNKISSPKEACDALCLFLSSSRTNPESHLKYGNVMMIPTTISNNRNKCNVLMKLGHGGKVYKHVEFQYNLTITISQEFVLQIKHEKSIQYALAFVDSSYEETTLKFYGDIKRICNDGNLLRGLNSTKRAICSFQGCESFFFSSKIKRILEFLNWFSRLKIWFRASSSCSTIAKCGDDEENQVLPLSPPPLVLSESIGAAKPYLWQFIDSCFFPYVIVLVCVMISQGVSESWSTRSGPSRMEEGHLSLDRGG</sequence>
<evidence type="ECO:0000256" key="1">
    <source>
        <dbReference type="SAM" id="MobiDB-lite"/>
    </source>
</evidence>
<feature type="region of interest" description="Disordered" evidence="1">
    <location>
        <begin position="324"/>
        <end position="345"/>
    </location>
</feature>
<proteinExistence type="predicted"/>